<feature type="domain" description="Retroviral polymerase SH3-like" evidence="3">
    <location>
        <begin position="430"/>
        <end position="486"/>
    </location>
</feature>
<comment type="caution">
    <text evidence="4">The sequence shown here is derived from an EMBL/GenBank/DDBJ whole genome shotgun (WGS) entry which is preliminary data.</text>
</comment>
<sequence>MAGQVLELKHVPKYKVGKSSEQLAELFTKNVVNEDLPQLLDSKGGSHVTNVPTFNVEDFFSWKDRVLVYLDDAEGDTRSISEFLADLNVEFHDRALLANQKRFYKRSERVGSAKKPMDKSNETCFAYGKLSHFQKDWKYKGLKAEIAILTKKIDAMSKGINEKGSFVESFDWDEKSLSFEDEGVTRVKAFMAIAEDELSDGKVDARSDYTHVDLHYVEDQRKNLLSKFKSLNQELSSFCALGGRGNRKETISSKEVVFTKADKSLSKTTTEITSDSESECDNQEPLPPLPELAWAEPTTYDVFRGRSPDISYFYVFDCPMHIHNHEDYLGKFDEKADDGFFLGYSLVDKAFKVLNIRRQETEETYHVTFSKDDEAITQSSIEGDEINFNENKFFLDDELLVLRIKVFQISAYDVFRGRSPDISYFYVFDCPMHIHNHEDYLGKFDEKADDGFFLGYSLVDKAFKVLNIRRQETEETYHVTFSKDDEAITQSSIEGDEINFNENKFFLDDELLVLRIKVFQISGKDDYFPYVLAYDPFSTNNISIPDLVTSTDTPIPQDISSHVKSFEFTIANDHPIHNEPDDFESANNLELAEVQDSIINEPITLEEEGWIIAIQEKLNQFERNKSVHWSLCLGSKWIFKNKMDENEVVIKNKARLVAQGFKQEEWIDYDETFSPVARLEAIRIFLAYAAYTIFMAPKAWYETLYTFLFHHKFVRASRPDIQFSTCLCARYQANPKESHLVAVTRIFKYLKETSNLGLWYSKGLGFDLKAYSDSDYIGCILDRKSTSGGCQILGGKFVYRSAKKQSSVAMSSSKTEYVDVVG</sequence>
<evidence type="ECO:0000256" key="1">
    <source>
        <dbReference type="SAM" id="MobiDB-lite"/>
    </source>
</evidence>
<proteinExistence type="predicted"/>
<feature type="domain" description="Reverse transcriptase Ty1/copia-type" evidence="2">
    <location>
        <begin position="633"/>
        <end position="691"/>
    </location>
</feature>
<dbReference type="InterPro" id="IPR013103">
    <property type="entry name" value="RVT_2"/>
</dbReference>
<gene>
    <name evidence="4" type="ORF">Tci_025880</name>
</gene>
<dbReference type="Pfam" id="PF25597">
    <property type="entry name" value="SH3_retrovirus"/>
    <property type="match status" value="2"/>
</dbReference>
<dbReference type="InterPro" id="IPR057670">
    <property type="entry name" value="SH3_retrovirus"/>
</dbReference>
<dbReference type="EMBL" id="BKCJ010003246">
    <property type="protein sequence ID" value="GEU53902.1"/>
    <property type="molecule type" value="Genomic_DNA"/>
</dbReference>
<name>A0A6L2KZI0_TANCI</name>
<feature type="domain" description="Retroviral polymerase SH3-like" evidence="3">
    <location>
        <begin position="318"/>
        <end position="374"/>
    </location>
</feature>
<dbReference type="Pfam" id="PF07727">
    <property type="entry name" value="RVT_2"/>
    <property type="match status" value="1"/>
</dbReference>
<evidence type="ECO:0000259" key="2">
    <source>
        <dbReference type="Pfam" id="PF07727"/>
    </source>
</evidence>
<evidence type="ECO:0000313" key="4">
    <source>
        <dbReference type="EMBL" id="GEU53902.1"/>
    </source>
</evidence>
<feature type="region of interest" description="Disordered" evidence="1">
    <location>
        <begin position="268"/>
        <end position="291"/>
    </location>
</feature>
<protein>
    <submittedName>
        <fullName evidence="4">Retrovirus-related Pol polyprotein from transposon TNT 1-94</fullName>
    </submittedName>
</protein>
<dbReference type="PANTHER" id="PTHR11439">
    <property type="entry name" value="GAG-POL-RELATED RETROTRANSPOSON"/>
    <property type="match status" value="1"/>
</dbReference>
<accession>A0A6L2KZI0</accession>
<organism evidence="4">
    <name type="scientific">Tanacetum cinerariifolium</name>
    <name type="common">Dalmatian daisy</name>
    <name type="synonym">Chrysanthemum cinerariifolium</name>
    <dbReference type="NCBI Taxonomy" id="118510"/>
    <lineage>
        <taxon>Eukaryota</taxon>
        <taxon>Viridiplantae</taxon>
        <taxon>Streptophyta</taxon>
        <taxon>Embryophyta</taxon>
        <taxon>Tracheophyta</taxon>
        <taxon>Spermatophyta</taxon>
        <taxon>Magnoliopsida</taxon>
        <taxon>eudicotyledons</taxon>
        <taxon>Gunneridae</taxon>
        <taxon>Pentapetalae</taxon>
        <taxon>asterids</taxon>
        <taxon>campanulids</taxon>
        <taxon>Asterales</taxon>
        <taxon>Asteraceae</taxon>
        <taxon>Asteroideae</taxon>
        <taxon>Anthemideae</taxon>
        <taxon>Anthemidinae</taxon>
        <taxon>Tanacetum</taxon>
    </lineage>
</organism>
<dbReference type="AlphaFoldDB" id="A0A6L2KZI0"/>
<reference evidence="4" key="1">
    <citation type="journal article" date="2019" name="Sci. Rep.">
        <title>Draft genome of Tanacetum cinerariifolium, the natural source of mosquito coil.</title>
        <authorList>
            <person name="Yamashiro T."/>
            <person name="Shiraishi A."/>
            <person name="Satake H."/>
            <person name="Nakayama K."/>
        </authorList>
    </citation>
    <scope>NUCLEOTIDE SEQUENCE</scope>
</reference>
<dbReference type="PANTHER" id="PTHR11439:SF495">
    <property type="entry name" value="REVERSE TRANSCRIPTASE, RNA-DEPENDENT DNA POLYMERASE-RELATED"/>
    <property type="match status" value="1"/>
</dbReference>
<evidence type="ECO:0000259" key="3">
    <source>
        <dbReference type="Pfam" id="PF25597"/>
    </source>
</evidence>